<dbReference type="AlphaFoldDB" id="A0A545UTH5"/>
<reference evidence="2 3" key="1">
    <citation type="journal article" date="2019" name="Appl. Microbiol. Biotechnol.">
        <title>Genome sequence of Isaria javanica and comparative genome analysis insights into family S53 peptidase evolution in fungal entomopathogens.</title>
        <authorList>
            <person name="Lin R."/>
            <person name="Zhang X."/>
            <person name="Xin B."/>
            <person name="Zou M."/>
            <person name="Gao Y."/>
            <person name="Qin F."/>
            <person name="Hu Q."/>
            <person name="Xie B."/>
            <person name="Cheng X."/>
        </authorList>
    </citation>
    <scope>NUCLEOTIDE SEQUENCE [LARGE SCALE GENOMIC DNA]</scope>
    <source>
        <strain evidence="2 3">IJ1G</strain>
    </source>
</reference>
<gene>
    <name evidence="2" type="ORF">IF1G_08688</name>
</gene>
<accession>A0A545UTH5</accession>
<evidence type="ECO:0000313" key="3">
    <source>
        <dbReference type="Proteomes" id="UP000315783"/>
    </source>
</evidence>
<evidence type="ECO:0000313" key="2">
    <source>
        <dbReference type="EMBL" id="TQV92764.1"/>
    </source>
</evidence>
<sequence>MCRHQPRSRLILVQVSSARCSTSEDKGGYGPVVGEKPRPSARKPAASPVDPSPCRHSMQTYPRTPVSKLRSGHNPQCLNPKV</sequence>
<proteinExistence type="predicted"/>
<keyword evidence="3" id="KW-1185">Reference proteome</keyword>
<protein>
    <submittedName>
        <fullName evidence="2">Uncharacterized protein</fullName>
    </submittedName>
</protein>
<feature type="compositionally biased region" description="Polar residues" evidence="1">
    <location>
        <begin position="73"/>
        <end position="82"/>
    </location>
</feature>
<dbReference type="EMBL" id="SPUK01000014">
    <property type="protein sequence ID" value="TQV92764.1"/>
    <property type="molecule type" value="Genomic_DNA"/>
</dbReference>
<evidence type="ECO:0000256" key="1">
    <source>
        <dbReference type="SAM" id="MobiDB-lite"/>
    </source>
</evidence>
<organism evidence="2 3">
    <name type="scientific">Cordyceps javanica</name>
    <dbReference type="NCBI Taxonomy" id="43265"/>
    <lineage>
        <taxon>Eukaryota</taxon>
        <taxon>Fungi</taxon>
        <taxon>Dikarya</taxon>
        <taxon>Ascomycota</taxon>
        <taxon>Pezizomycotina</taxon>
        <taxon>Sordariomycetes</taxon>
        <taxon>Hypocreomycetidae</taxon>
        <taxon>Hypocreales</taxon>
        <taxon>Cordycipitaceae</taxon>
        <taxon>Cordyceps</taxon>
    </lineage>
</organism>
<name>A0A545UTH5_9HYPO</name>
<feature type="region of interest" description="Disordered" evidence="1">
    <location>
        <begin position="17"/>
        <end position="82"/>
    </location>
</feature>
<comment type="caution">
    <text evidence="2">The sequence shown here is derived from an EMBL/GenBank/DDBJ whole genome shotgun (WGS) entry which is preliminary data.</text>
</comment>
<dbReference type="Proteomes" id="UP000315783">
    <property type="component" value="Unassembled WGS sequence"/>
</dbReference>